<dbReference type="EMBL" id="JAPDNT010000015">
    <property type="protein sequence ID" value="MCW3476056.1"/>
    <property type="molecule type" value="Genomic_DNA"/>
</dbReference>
<name>A0AA42CGH5_9PROT</name>
<feature type="non-terminal residue" evidence="2">
    <location>
        <position position="130"/>
    </location>
</feature>
<feature type="region of interest" description="Disordered" evidence="1">
    <location>
        <begin position="55"/>
        <end position="130"/>
    </location>
</feature>
<keyword evidence="3" id="KW-1185">Reference proteome</keyword>
<reference evidence="2" key="2">
    <citation type="submission" date="2022-10" db="EMBL/GenBank/DDBJ databases">
        <authorList>
            <person name="Trinh H.N."/>
        </authorList>
    </citation>
    <scope>NUCLEOTIDE SEQUENCE</scope>
    <source>
        <strain evidence="2">RN2-1</strain>
    </source>
</reference>
<protein>
    <submittedName>
        <fullName evidence="2">Uncharacterized protein</fullName>
    </submittedName>
</protein>
<feature type="region of interest" description="Disordered" evidence="1">
    <location>
        <begin position="15"/>
        <end position="39"/>
    </location>
</feature>
<comment type="caution">
    <text evidence="2">The sequence shown here is derived from an EMBL/GenBank/DDBJ whole genome shotgun (WGS) entry which is preliminary data.</text>
</comment>
<reference evidence="2" key="1">
    <citation type="submission" date="2022-09" db="EMBL/GenBank/DDBJ databases">
        <title>Rhodovastum sp. nov. RN2-1 isolated from soil in Seongnam, South Korea.</title>
        <authorList>
            <person name="Le N.T."/>
        </authorList>
    </citation>
    <scope>NUCLEOTIDE SEQUENCE</scope>
    <source>
        <strain evidence="2">RN2-1</strain>
    </source>
</reference>
<evidence type="ECO:0000313" key="2">
    <source>
        <dbReference type="EMBL" id="MCW3476056.1"/>
    </source>
</evidence>
<dbReference type="AlphaFoldDB" id="A0AA42CGH5"/>
<gene>
    <name evidence="2" type="ORF">OL599_15865</name>
</gene>
<feature type="compositionally biased region" description="Low complexity" evidence="1">
    <location>
        <begin position="90"/>
        <end position="105"/>
    </location>
</feature>
<accession>A0AA42CGH5</accession>
<proteinExistence type="predicted"/>
<feature type="compositionally biased region" description="Low complexity" evidence="1">
    <location>
        <begin position="15"/>
        <end position="31"/>
    </location>
</feature>
<feature type="compositionally biased region" description="Low complexity" evidence="1">
    <location>
        <begin position="68"/>
        <end position="78"/>
    </location>
</feature>
<organism evidence="2 3">
    <name type="scientific">Limobrevibacterium gyesilva</name>
    <dbReference type="NCBI Taxonomy" id="2991712"/>
    <lineage>
        <taxon>Bacteria</taxon>
        <taxon>Pseudomonadati</taxon>
        <taxon>Pseudomonadota</taxon>
        <taxon>Alphaproteobacteria</taxon>
        <taxon>Acetobacterales</taxon>
        <taxon>Acetobacteraceae</taxon>
        <taxon>Limobrevibacterium</taxon>
    </lineage>
</organism>
<evidence type="ECO:0000256" key="1">
    <source>
        <dbReference type="SAM" id="MobiDB-lite"/>
    </source>
</evidence>
<evidence type="ECO:0000313" key="3">
    <source>
        <dbReference type="Proteomes" id="UP001165679"/>
    </source>
</evidence>
<feature type="compositionally biased region" description="Pro residues" evidence="1">
    <location>
        <begin position="106"/>
        <end position="130"/>
    </location>
</feature>
<dbReference type="Proteomes" id="UP001165679">
    <property type="component" value="Unassembled WGS sequence"/>
</dbReference>
<sequence>MSSYLQRLLDRAGLAPAAAPALRPALPSRSPIAEADQRLNDPDLAAALLAVPTPATAFDEATPEDFGAPEAPRAAPTARPRRTVARPEAEAPAPASTRPVTARAPIAPPPATPPQTAPPPAPVVTAPPEP</sequence>